<dbReference type="RefSeq" id="WP_051520545.1">
    <property type="nucleotide sequence ID" value="NZ_KK073887.1"/>
</dbReference>
<accession>A0A011UNT5</accession>
<keyword evidence="1" id="KW-0238">DNA-binding</keyword>
<organism evidence="3 4">
    <name type="scientific">Aquamicrobium defluvii</name>
    <dbReference type="NCBI Taxonomy" id="69279"/>
    <lineage>
        <taxon>Bacteria</taxon>
        <taxon>Pseudomonadati</taxon>
        <taxon>Pseudomonadota</taxon>
        <taxon>Alphaproteobacteria</taxon>
        <taxon>Hyphomicrobiales</taxon>
        <taxon>Phyllobacteriaceae</taxon>
        <taxon>Aquamicrobium</taxon>
    </lineage>
</organism>
<dbReference type="Pfam" id="PF01381">
    <property type="entry name" value="HTH_3"/>
    <property type="match status" value="1"/>
</dbReference>
<dbReference type="Gene3D" id="1.10.260.40">
    <property type="entry name" value="lambda repressor-like DNA-binding domains"/>
    <property type="match status" value="1"/>
</dbReference>
<dbReference type="Proteomes" id="UP000019849">
    <property type="component" value="Unassembled WGS sequence"/>
</dbReference>
<gene>
    <name evidence="3" type="ORF">BG36_04365</name>
</gene>
<dbReference type="SUPFAM" id="SSF47413">
    <property type="entry name" value="lambda repressor-like DNA-binding domains"/>
    <property type="match status" value="1"/>
</dbReference>
<name>A0A011UNT5_9HYPH</name>
<dbReference type="eggNOG" id="COG1396">
    <property type="taxonomic scope" value="Bacteria"/>
</dbReference>
<dbReference type="PANTHER" id="PTHR46558:SF3">
    <property type="entry name" value="TRANSCRIPTIONAL REGULATOR"/>
    <property type="match status" value="1"/>
</dbReference>
<reference evidence="3 4" key="1">
    <citation type="submission" date="2014-02" db="EMBL/GenBank/DDBJ databases">
        <title>Aquamicrobium defluvii Genome sequencing.</title>
        <authorList>
            <person name="Wang X."/>
        </authorList>
    </citation>
    <scope>NUCLEOTIDE SEQUENCE [LARGE SCALE GENOMIC DNA]</scope>
    <source>
        <strain evidence="3 4">W13Z1</strain>
    </source>
</reference>
<dbReference type="CDD" id="cd00093">
    <property type="entry name" value="HTH_XRE"/>
    <property type="match status" value="1"/>
</dbReference>
<evidence type="ECO:0000313" key="4">
    <source>
        <dbReference type="Proteomes" id="UP000019849"/>
    </source>
</evidence>
<comment type="caution">
    <text evidence="3">The sequence shown here is derived from an EMBL/GenBank/DDBJ whole genome shotgun (WGS) entry which is preliminary data.</text>
</comment>
<dbReference type="InterPro" id="IPR001387">
    <property type="entry name" value="Cro/C1-type_HTH"/>
</dbReference>
<dbReference type="PROSITE" id="PS50943">
    <property type="entry name" value="HTH_CROC1"/>
    <property type="match status" value="1"/>
</dbReference>
<dbReference type="EMBL" id="JENY01000014">
    <property type="protein sequence ID" value="EXL07831.1"/>
    <property type="molecule type" value="Genomic_DNA"/>
</dbReference>
<protein>
    <submittedName>
        <fullName evidence="3">XRE family transcriptional regulator</fullName>
    </submittedName>
</protein>
<dbReference type="STRING" id="69279.BG36_04365"/>
<evidence type="ECO:0000259" key="2">
    <source>
        <dbReference type="PROSITE" id="PS50943"/>
    </source>
</evidence>
<sequence>MPPDKSLPKPGTKDSHPIDIEVGNSIKAHRLWRGLTQVDLGEALGVTFQQIQKYEKGTNRISASRLAQAAKVFGVPVSSFFPGQTNGTRFENTLIEGELAQFIASGEGHELNGAFSRIASPAVRKAIVRLTAAIAGQTTQSD</sequence>
<evidence type="ECO:0000313" key="3">
    <source>
        <dbReference type="EMBL" id="EXL07831.1"/>
    </source>
</evidence>
<feature type="domain" description="HTH cro/C1-type" evidence="2">
    <location>
        <begin position="26"/>
        <end position="80"/>
    </location>
</feature>
<proteinExistence type="predicted"/>
<evidence type="ECO:0000256" key="1">
    <source>
        <dbReference type="ARBA" id="ARBA00023125"/>
    </source>
</evidence>
<dbReference type="AlphaFoldDB" id="A0A011UNT5"/>
<dbReference type="HOGENOM" id="CLU_066192_26_0_5"/>
<dbReference type="PANTHER" id="PTHR46558">
    <property type="entry name" value="TRACRIPTIONAL REGULATORY PROTEIN-RELATED-RELATED"/>
    <property type="match status" value="1"/>
</dbReference>
<dbReference type="InterPro" id="IPR010982">
    <property type="entry name" value="Lambda_DNA-bd_dom_sf"/>
</dbReference>
<dbReference type="GO" id="GO:0003677">
    <property type="term" value="F:DNA binding"/>
    <property type="evidence" value="ECO:0007669"/>
    <property type="project" value="UniProtKB-KW"/>
</dbReference>
<dbReference type="SMART" id="SM00530">
    <property type="entry name" value="HTH_XRE"/>
    <property type="match status" value="1"/>
</dbReference>